<feature type="domain" description="HTH tetR-type" evidence="3">
    <location>
        <begin position="21"/>
        <end position="81"/>
    </location>
</feature>
<sequence>MEFSEDIRNELIEDGRITDPKSPRGAVLNTAASLFRRKGYLQTTVRDIGRETGILPGSIFHHYRSKDEILRTVMEESIILNLTRLKRALTESQTLEDRLRTLISVELYAMNGETGEAWSVMVDEWRNLSDEGKATILRLREEYESIWLEVLREARKDGLVTMEPGILRKLLAGSLHWTPTWFRHGRGLSLDDLTDRVLQLATSVPSR</sequence>
<accession>A0A1I6INS6</accession>
<keyword evidence="1 2" id="KW-0238">DNA-binding</keyword>
<dbReference type="RefSeq" id="WP_092012985.1">
    <property type="nucleotide sequence ID" value="NZ_FOYW01000001.1"/>
</dbReference>
<organism evidence="4 5">
    <name type="scientific">Marinobacter daqiaonensis</name>
    <dbReference type="NCBI Taxonomy" id="650891"/>
    <lineage>
        <taxon>Bacteria</taxon>
        <taxon>Pseudomonadati</taxon>
        <taxon>Pseudomonadota</taxon>
        <taxon>Gammaproteobacteria</taxon>
        <taxon>Pseudomonadales</taxon>
        <taxon>Marinobacteraceae</taxon>
        <taxon>Marinobacter</taxon>
    </lineage>
</organism>
<dbReference type="STRING" id="650891.SAMN05216203_2522"/>
<name>A0A1I6INS6_9GAMM</name>
<dbReference type="PRINTS" id="PR00455">
    <property type="entry name" value="HTHTETR"/>
</dbReference>
<dbReference type="Pfam" id="PF17932">
    <property type="entry name" value="TetR_C_24"/>
    <property type="match status" value="1"/>
</dbReference>
<dbReference type="SUPFAM" id="SSF46689">
    <property type="entry name" value="Homeodomain-like"/>
    <property type="match status" value="1"/>
</dbReference>
<dbReference type="AlphaFoldDB" id="A0A1I6INS6"/>
<evidence type="ECO:0000259" key="3">
    <source>
        <dbReference type="PROSITE" id="PS50977"/>
    </source>
</evidence>
<dbReference type="InterPro" id="IPR041490">
    <property type="entry name" value="KstR2_TetR_C"/>
</dbReference>
<dbReference type="Proteomes" id="UP000198644">
    <property type="component" value="Unassembled WGS sequence"/>
</dbReference>
<evidence type="ECO:0000313" key="5">
    <source>
        <dbReference type="Proteomes" id="UP000198644"/>
    </source>
</evidence>
<dbReference type="EMBL" id="FOYW01000001">
    <property type="protein sequence ID" value="SFR68259.1"/>
    <property type="molecule type" value="Genomic_DNA"/>
</dbReference>
<dbReference type="InterPro" id="IPR009057">
    <property type="entry name" value="Homeodomain-like_sf"/>
</dbReference>
<dbReference type="InterPro" id="IPR050624">
    <property type="entry name" value="HTH-type_Tx_Regulator"/>
</dbReference>
<dbReference type="PANTHER" id="PTHR43479">
    <property type="entry name" value="ACREF/ENVCD OPERON REPRESSOR-RELATED"/>
    <property type="match status" value="1"/>
</dbReference>
<keyword evidence="5" id="KW-1185">Reference proteome</keyword>
<dbReference type="PANTHER" id="PTHR43479:SF11">
    <property type="entry name" value="ACREF_ENVCD OPERON REPRESSOR-RELATED"/>
    <property type="match status" value="1"/>
</dbReference>
<feature type="DNA-binding region" description="H-T-H motif" evidence="2">
    <location>
        <begin position="44"/>
        <end position="63"/>
    </location>
</feature>
<protein>
    <submittedName>
        <fullName evidence="4">Transcriptional regulator, TetR family</fullName>
    </submittedName>
</protein>
<dbReference type="PROSITE" id="PS50977">
    <property type="entry name" value="HTH_TETR_2"/>
    <property type="match status" value="1"/>
</dbReference>
<reference evidence="4 5" key="1">
    <citation type="submission" date="2016-10" db="EMBL/GenBank/DDBJ databases">
        <authorList>
            <person name="de Groot N.N."/>
        </authorList>
    </citation>
    <scope>NUCLEOTIDE SEQUENCE [LARGE SCALE GENOMIC DNA]</scope>
    <source>
        <strain evidence="4 5">CGMCC 1.9167</strain>
    </source>
</reference>
<dbReference type="InterPro" id="IPR036271">
    <property type="entry name" value="Tet_transcr_reg_TetR-rel_C_sf"/>
</dbReference>
<dbReference type="InterPro" id="IPR001647">
    <property type="entry name" value="HTH_TetR"/>
</dbReference>
<dbReference type="Pfam" id="PF00440">
    <property type="entry name" value="TetR_N"/>
    <property type="match status" value="1"/>
</dbReference>
<dbReference type="OrthoDB" id="5293556at2"/>
<evidence type="ECO:0000256" key="2">
    <source>
        <dbReference type="PROSITE-ProRule" id="PRU00335"/>
    </source>
</evidence>
<evidence type="ECO:0000313" key="4">
    <source>
        <dbReference type="EMBL" id="SFR68259.1"/>
    </source>
</evidence>
<gene>
    <name evidence="4" type="ORF">SAMN05216203_2522</name>
</gene>
<dbReference type="Gene3D" id="1.10.357.10">
    <property type="entry name" value="Tetracycline Repressor, domain 2"/>
    <property type="match status" value="1"/>
</dbReference>
<dbReference type="GO" id="GO:0003677">
    <property type="term" value="F:DNA binding"/>
    <property type="evidence" value="ECO:0007669"/>
    <property type="project" value="UniProtKB-UniRule"/>
</dbReference>
<evidence type="ECO:0000256" key="1">
    <source>
        <dbReference type="ARBA" id="ARBA00023125"/>
    </source>
</evidence>
<proteinExistence type="predicted"/>
<dbReference type="SUPFAM" id="SSF48498">
    <property type="entry name" value="Tetracyclin repressor-like, C-terminal domain"/>
    <property type="match status" value="1"/>
</dbReference>